<dbReference type="Gene3D" id="1.10.10.2830">
    <property type="match status" value="1"/>
</dbReference>
<dbReference type="Pfam" id="PF02195">
    <property type="entry name" value="ParB_N"/>
    <property type="match status" value="1"/>
</dbReference>
<dbReference type="InterPro" id="IPR004437">
    <property type="entry name" value="ParB/RepB/Spo0J"/>
</dbReference>
<gene>
    <name evidence="4" type="ORF">HOC_20118</name>
</gene>
<dbReference type="SMART" id="SM00470">
    <property type="entry name" value="ParB"/>
    <property type="match status" value="1"/>
</dbReference>
<feature type="compositionally biased region" description="Basic and acidic residues" evidence="2">
    <location>
        <begin position="313"/>
        <end position="322"/>
    </location>
</feature>
<proteinExistence type="inferred from homology"/>
<dbReference type="RefSeq" id="WP_084146506.1">
    <property type="nucleotide sequence ID" value="NZ_ARYL01000079.1"/>
</dbReference>
<comment type="similarity">
    <text evidence="1">Belongs to the ParB family.</text>
</comment>
<evidence type="ECO:0000256" key="1">
    <source>
        <dbReference type="ARBA" id="ARBA00006295"/>
    </source>
</evidence>
<feature type="region of interest" description="Disordered" evidence="2">
    <location>
        <begin position="313"/>
        <end position="332"/>
    </location>
</feature>
<dbReference type="InterPro" id="IPR003115">
    <property type="entry name" value="ParB_N"/>
</dbReference>
<evidence type="ECO:0000313" key="5">
    <source>
        <dbReference type="Proteomes" id="UP000024942"/>
    </source>
</evidence>
<dbReference type="SUPFAM" id="SSF110849">
    <property type="entry name" value="ParB/Sulfiredoxin"/>
    <property type="match status" value="1"/>
</dbReference>
<dbReference type="Proteomes" id="UP000024942">
    <property type="component" value="Unassembled WGS sequence"/>
</dbReference>
<organism evidence="4 5">
    <name type="scientific">Hyphomonas oceanitis SCH89</name>
    <dbReference type="NCBI Taxonomy" id="1280953"/>
    <lineage>
        <taxon>Bacteria</taxon>
        <taxon>Pseudomonadati</taxon>
        <taxon>Pseudomonadota</taxon>
        <taxon>Alphaproteobacteria</taxon>
        <taxon>Hyphomonadales</taxon>
        <taxon>Hyphomonadaceae</taxon>
        <taxon>Hyphomonas</taxon>
    </lineage>
</organism>
<dbReference type="GO" id="GO:0003677">
    <property type="term" value="F:DNA binding"/>
    <property type="evidence" value="ECO:0007669"/>
    <property type="project" value="InterPro"/>
</dbReference>
<evidence type="ECO:0000256" key="2">
    <source>
        <dbReference type="SAM" id="MobiDB-lite"/>
    </source>
</evidence>
<evidence type="ECO:0000313" key="4">
    <source>
        <dbReference type="EMBL" id="KCZ98964.1"/>
    </source>
</evidence>
<dbReference type="STRING" id="1280953.HOC_20118"/>
<sequence length="590" mass="64508">MAQPTLKNIPLDQLRISKLNMRHSRKKPDVSDILPSIRESGIRQTLLVRREGDHYGVVAGRRRFFALKEIEKETGKAPMVPCAIMREEDAASAIAASVIENVGRLPASEMEQYTAFKRMHDEGRAVEDIAAFFGVTVLLVRRVLALASLAEPIRKLYAEDEIDRETIRALTLATQDQQAEWLRLFDSEDARAPMGRNCKAWITGGAIITTDKALFELAGYEGLITADLFGEHGVFADADAFWTAQAAAVAQRIEAYLAEGWKDVVCLERGQYFQRWDHVTTTKKQGGKVFVELRHDGSVTIHEGFISQAEARRWAKDKRSGDDPSSAPVKPEMSGPLAEYILLHRHGAAQASLVAQPAIALRLMVGHAMTGSALWTIRAHECSSRKDATRASLEASTAAADMAAKRERIASLFEAMNVSGETRRNGDAYRLCEIFAALLAMSDADVGEVLAYTMAETLETGGPVVEAVLHVCETDLSACWKPEPAFFDLCRDKRAINAMVADIGSDALVATCVTDTAKVQKALIGNRIAGEGCEPNPDWRPGWMQVPPTRLVEGSGSAPADAWARIAGLFEDGRDNAQPDSETFAEPDAA</sequence>
<dbReference type="AlphaFoldDB" id="A0A059G1U1"/>
<feature type="domain" description="ParB-like N-terminal" evidence="3">
    <location>
        <begin position="7"/>
        <end position="102"/>
    </location>
</feature>
<dbReference type="PATRIC" id="fig|1280953.3.peg.4003"/>
<dbReference type="PANTHER" id="PTHR33375:SF7">
    <property type="entry name" value="CHROMOSOME 2-PARTITIONING PROTEIN PARB-RELATED"/>
    <property type="match status" value="1"/>
</dbReference>
<evidence type="ECO:0000259" key="3">
    <source>
        <dbReference type="SMART" id="SM00470"/>
    </source>
</evidence>
<accession>A0A059G1U1</accession>
<keyword evidence="5" id="KW-1185">Reference proteome</keyword>
<dbReference type="GO" id="GO:0007059">
    <property type="term" value="P:chromosome segregation"/>
    <property type="evidence" value="ECO:0007669"/>
    <property type="project" value="TreeGrafter"/>
</dbReference>
<dbReference type="OrthoDB" id="9813122at2"/>
<dbReference type="PANTHER" id="PTHR33375">
    <property type="entry name" value="CHROMOSOME-PARTITIONING PROTEIN PARB-RELATED"/>
    <property type="match status" value="1"/>
</dbReference>
<name>A0A059G1U1_9PROT</name>
<reference evidence="4 5" key="1">
    <citation type="journal article" date="2014" name="Antonie Van Leeuwenhoek">
        <title>Hyphomonas beringensis sp. nov. and Hyphomonas chukchiensis sp. nov., isolated from surface seawater of the Bering Sea and Chukchi Sea.</title>
        <authorList>
            <person name="Li C."/>
            <person name="Lai Q."/>
            <person name="Li G."/>
            <person name="Dong C."/>
            <person name="Wang J."/>
            <person name="Liao Y."/>
            <person name="Shao Z."/>
        </authorList>
    </citation>
    <scope>NUCLEOTIDE SEQUENCE [LARGE SCALE GENOMIC DNA]</scope>
    <source>
        <strain evidence="4 5">SCH89</strain>
    </source>
</reference>
<dbReference type="SUPFAM" id="SSF109709">
    <property type="entry name" value="KorB DNA-binding domain-like"/>
    <property type="match status" value="1"/>
</dbReference>
<dbReference type="InterPro" id="IPR050336">
    <property type="entry name" value="Chromosome_partition/occlusion"/>
</dbReference>
<dbReference type="NCBIfam" id="TIGR00180">
    <property type="entry name" value="parB_part"/>
    <property type="match status" value="1"/>
</dbReference>
<dbReference type="EMBL" id="ARYL01000079">
    <property type="protein sequence ID" value="KCZ98964.1"/>
    <property type="molecule type" value="Genomic_DNA"/>
</dbReference>
<protein>
    <submittedName>
        <fullName evidence="4">Partitioning protein-like protein</fullName>
    </submittedName>
</protein>
<dbReference type="InterPro" id="IPR036086">
    <property type="entry name" value="ParB/Sulfiredoxin_sf"/>
</dbReference>
<comment type="caution">
    <text evidence="4">The sequence shown here is derived from an EMBL/GenBank/DDBJ whole genome shotgun (WGS) entry which is preliminary data.</text>
</comment>
<dbReference type="GO" id="GO:0005694">
    <property type="term" value="C:chromosome"/>
    <property type="evidence" value="ECO:0007669"/>
    <property type="project" value="TreeGrafter"/>
</dbReference>
<dbReference type="eggNOG" id="COG1475">
    <property type="taxonomic scope" value="Bacteria"/>
</dbReference>
<dbReference type="Gene3D" id="3.90.1530.30">
    <property type="match status" value="1"/>
</dbReference>